<organism evidence="1 2">
    <name type="scientific">Ramazzottius varieornatus</name>
    <name type="common">Water bear</name>
    <name type="synonym">Tardigrade</name>
    <dbReference type="NCBI Taxonomy" id="947166"/>
    <lineage>
        <taxon>Eukaryota</taxon>
        <taxon>Metazoa</taxon>
        <taxon>Ecdysozoa</taxon>
        <taxon>Tardigrada</taxon>
        <taxon>Eutardigrada</taxon>
        <taxon>Parachela</taxon>
        <taxon>Hypsibioidea</taxon>
        <taxon>Ramazzottiidae</taxon>
        <taxon>Ramazzottius</taxon>
    </lineage>
</organism>
<gene>
    <name evidence="1" type="primary">RvY_03100-1</name>
    <name evidence="1" type="synonym">RvY_03100.1</name>
    <name evidence="1" type="ORF">RvY_03100</name>
</gene>
<sequence length="101" mass="11432">MCQFKRLILFCDDPSVYYTVEQNKRKMASHSAQGCQVITSIYSVLLVACHVFGHPHCDSHITVKLKQLTHLGGKTVVSVWNTGSMKMNETKNKLLVEINHD</sequence>
<reference evidence="1 2" key="1">
    <citation type="journal article" date="2016" name="Nat. Commun.">
        <title>Extremotolerant tardigrade genome and improved radiotolerance of human cultured cells by tardigrade-unique protein.</title>
        <authorList>
            <person name="Hashimoto T."/>
            <person name="Horikawa D.D."/>
            <person name="Saito Y."/>
            <person name="Kuwahara H."/>
            <person name="Kozuka-Hata H."/>
            <person name="Shin-I T."/>
            <person name="Minakuchi Y."/>
            <person name="Ohishi K."/>
            <person name="Motoyama A."/>
            <person name="Aizu T."/>
            <person name="Enomoto A."/>
            <person name="Kondo K."/>
            <person name="Tanaka S."/>
            <person name="Hara Y."/>
            <person name="Koshikawa S."/>
            <person name="Sagara H."/>
            <person name="Miura T."/>
            <person name="Yokobori S."/>
            <person name="Miyagawa K."/>
            <person name="Suzuki Y."/>
            <person name="Kubo T."/>
            <person name="Oyama M."/>
            <person name="Kohara Y."/>
            <person name="Fujiyama A."/>
            <person name="Arakawa K."/>
            <person name="Katayama T."/>
            <person name="Toyoda A."/>
            <person name="Kunieda T."/>
        </authorList>
    </citation>
    <scope>NUCLEOTIDE SEQUENCE [LARGE SCALE GENOMIC DNA]</scope>
    <source>
        <strain evidence="1 2">YOKOZUNA-1</strain>
    </source>
</reference>
<evidence type="ECO:0000313" key="2">
    <source>
        <dbReference type="Proteomes" id="UP000186922"/>
    </source>
</evidence>
<keyword evidence="2" id="KW-1185">Reference proteome</keyword>
<comment type="caution">
    <text evidence="1">The sequence shown here is derived from an EMBL/GenBank/DDBJ whole genome shotgun (WGS) entry which is preliminary data.</text>
</comment>
<dbReference type="Proteomes" id="UP000186922">
    <property type="component" value="Unassembled WGS sequence"/>
</dbReference>
<dbReference type="EMBL" id="BDGG01000001">
    <property type="protein sequence ID" value="GAU90722.1"/>
    <property type="molecule type" value="Genomic_DNA"/>
</dbReference>
<protein>
    <submittedName>
        <fullName evidence="1">Uncharacterized protein</fullName>
    </submittedName>
</protein>
<name>A0A1D1USM5_RAMVA</name>
<evidence type="ECO:0000313" key="1">
    <source>
        <dbReference type="EMBL" id="GAU90722.1"/>
    </source>
</evidence>
<dbReference type="AlphaFoldDB" id="A0A1D1USM5"/>
<proteinExistence type="predicted"/>
<accession>A0A1D1USM5</accession>